<name>W9H5D4_9PROT</name>
<reference evidence="1 2" key="1">
    <citation type="submission" date="2013-08" db="EMBL/GenBank/DDBJ databases">
        <title>The genome sequence of Skermanella stibiiresistens.</title>
        <authorList>
            <person name="Zhu W."/>
            <person name="Wang G."/>
        </authorList>
    </citation>
    <scope>NUCLEOTIDE SEQUENCE [LARGE SCALE GENOMIC DNA]</scope>
    <source>
        <strain evidence="1 2">SB22</strain>
    </source>
</reference>
<comment type="caution">
    <text evidence="1">The sequence shown here is derived from an EMBL/GenBank/DDBJ whole genome shotgun (WGS) entry which is preliminary data.</text>
</comment>
<keyword evidence="2" id="KW-1185">Reference proteome</keyword>
<protein>
    <submittedName>
        <fullName evidence="1">Uncharacterized protein</fullName>
    </submittedName>
</protein>
<evidence type="ECO:0000313" key="1">
    <source>
        <dbReference type="EMBL" id="EWY39912.1"/>
    </source>
</evidence>
<evidence type="ECO:0000313" key="2">
    <source>
        <dbReference type="Proteomes" id="UP000019486"/>
    </source>
</evidence>
<dbReference type="AlphaFoldDB" id="W9H5D4"/>
<sequence>MHFYQIFGWISSVDKSASILEIHPASSHEFLAQSFAEMFTECLYLKPSFPQT</sequence>
<accession>W9H5D4</accession>
<dbReference type="EMBL" id="AVFL01000010">
    <property type="protein sequence ID" value="EWY39912.1"/>
    <property type="molecule type" value="Genomic_DNA"/>
</dbReference>
<gene>
    <name evidence="1" type="ORF">N825_04695</name>
</gene>
<proteinExistence type="predicted"/>
<organism evidence="1 2">
    <name type="scientific">Skermanella stibiiresistens SB22</name>
    <dbReference type="NCBI Taxonomy" id="1385369"/>
    <lineage>
        <taxon>Bacteria</taxon>
        <taxon>Pseudomonadati</taxon>
        <taxon>Pseudomonadota</taxon>
        <taxon>Alphaproteobacteria</taxon>
        <taxon>Rhodospirillales</taxon>
        <taxon>Azospirillaceae</taxon>
        <taxon>Skermanella</taxon>
    </lineage>
</organism>
<dbReference type="Proteomes" id="UP000019486">
    <property type="component" value="Unassembled WGS sequence"/>
</dbReference>